<protein>
    <submittedName>
        <fullName evidence="1">Uncharacterized protein</fullName>
    </submittedName>
</protein>
<sequence>MHLTCEFDPSHRASVHIVTARPDGRGLKIDAHVCADDVNPWVSMLHGQDGHQFISQHPINDRCRPYGLCATR</sequence>
<dbReference type="EMBL" id="BNBD01000011">
    <property type="protein sequence ID" value="GHF61568.1"/>
    <property type="molecule type" value="Genomic_DNA"/>
</dbReference>
<accession>A0A919B782</accession>
<keyword evidence="2" id="KW-1185">Reference proteome</keyword>
<reference evidence="1" key="1">
    <citation type="journal article" date="2014" name="Int. J. Syst. Evol. Microbiol.">
        <title>Complete genome sequence of Corynebacterium casei LMG S-19264T (=DSM 44701T), isolated from a smear-ripened cheese.</title>
        <authorList>
            <consortium name="US DOE Joint Genome Institute (JGI-PGF)"/>
            <person name="Walter F."/>
            <person name="Albersmeier A."/>
            <person name="Kalinowski J."/>
            <person name="Ruckert C."/>
        </authorList>
    </citation>
    <scope>NUCLEOTIDE SEQUENCE</scope>
    <source>
        <strain evidence="1">JCM 4059</strain>
    </source>
</reference>
<gene>
    <name evidence="1" type="ORF">GCM10010218_48890</name>
</gene>
<dbReference type="AlphaFoldDB" id="A0A919B782"/>
<proteinExistence type="predicted"/>
<dbReference type="Proteomes" id="UP000638313">
    <property type="component" value="Unassembled WGS sequence"/>
</dbReference>
<comment type="caution">
    <text evidence="1">The sequence shown here is derived from an EMBL/GenBank/DDBJ whole genome shotgun (WGS) entry which is preliminary data.</text>
</comment>
<organism evidence="1 2">
    <name type="scientific">Streptomyces mashuensis</name>
    <dbReference type="NCBI Taxonomy" id="33904"/>
    <lineage>
        <taxon>Bacteria</taxon>
        <taxon>Bacillati</taxon>
        <taxon>Actinomycetota</taxon>
        <taxon>Actinomycetes</taxon>
        <taxon>Kitasatosporales</taxon>
        <taxon>Streptomycetaceae</taxon>
        <taxon>Streptomyces</taxon>
    </lineage>
</organism>
<reference evidence="1" key="2">
    <citation type="submission" date="2020-09" db="EMBL/GenBank/DDBJ databases">
        <authorList>
            <person name="Sun Q."/>
            <person name="Ohkuma M."/>
        </authorList>
    </citation>
    <scope>NUCLEOTIDE SEQUENCE</scope>
    <source>
        <strain evidence="1">JCM 4059</strain>
    </source>
</reference>
<evidence type="ECO:0000313" key="2">
    <source>
        <dbReference type="Proteomes" id="UP000638313"/>
    </source>
</evidence>
<name>A0A919B782_9ACTN</name>
<evidence type="ECO:0000313" key="1">
    <source>
        <dbReference type="EMBL" id="GHF61568.1"/>
    </source>
</evidence>